<dbReference type="InterPro" id="IPR036388">
    <property type="entry name" value="WH-like_DNA-bd_sf"/>
</dbReference>
<dbReference type="InterPro" id="IPR015421">
    <property type="entry name" value="PyrdxlP-dep_Trfase_major"/>
</dbReference>
<dbReference type="InterPro" id="IPR015424">
    <property type="entry name" value="PyrdxlP-dep_Trfase"/>
</dbReference>
<dbReference type="Gene3D" id="1.10.10.10">
    <property type="entry name" value="Winged helix-like DNA-binding domain superfamily/Winged helix DNA-binding domain"/>
    <property type="match status" value="1"/>
</dbReference>
<evidence type="ECO:0000256" key="5">
    <source>
        <dbReference type="ARBA" id="ARBA00023163"/>
    </source>
</evidence>
<keyword evidence="7" id="KW-0032">Aminotransferase</keyword>
<dbReference type="Gene3D" id="3.40.640.10">
    <property type="entry name" value="Type I PLP-dependent aspartate aminotransferase-like (Major domain)"/>
    <property type="match status" value="1"/>
</dbReference>
<keyword evidence="2" id="KW-0663">Pyridoxal phosphate</keyword>
<sequence length="478" mass="50259">MNDSSSSQELARILAREIEELPAGARIATHRALVRRFGVSATTVSQALALLTQQGLVTSRPGAGTYRAETRPVTRAGDTSWQEAALELTNRIDSSTGASRGFKTSALLGTLSASGPDVVDLNGGYLHPGLQPLSTLGTALSRAARRSESWDRPPVGGVPELRDWFASDIGGGLSRHDVLVCGAGQSALATALRALGRPGDPVVIESPTYPGTIAAAHAAGLRTIPVPLDSEGLRIDYLDEALTRTRARVVIVQPLFQNPTGASLSVGRQHDIRDIARRHEAFVIEDDFARHMAHADAGPTPPPMIADDPDGTVVHIRSLTKVTSPNLRVGALAARGPVMARLRSAHVIDTMFVPAPLQYTALEVVAASAWKRALATLGSALKNRRKVAVDAVSATFGPQSLALRPRGGYHLWVSLPGHLDGGQLAAAALAKGVALTPGDNYYPTDSSAPHIRLSYVAAPSAADIDDAIRRLASAVAET</sequence>
<comment type="caution">
    <text evidence="7">The sequence shown here is derived from an EMBL/GenBank/DDBJ whole genome shotgun (WGS) entry which is preliminary data.</text>
</comment>
<protein>
    <submittedName>
        <fullName evidence="7">PLP-dependent aminotransferase family protein</fullName>
    </submittedName>
</protein>
<gene>
    <name evidence="7" type="ORF">GCM10010405_43290</name>
</gene>
<dbReference type="SUPFAM" id="SSF53383">
    <property type="entry name" value="PLP-dependent transferases"/>
    <property type="match status" value="1"/>
</dbReference>
<keyword evidence="3" id="KW-0805">Transcription regulation</keyword>
<proteinExistence type="inferred from homology"/>
<dbReference type="Proteomes" id="UP001501638">
    <property type="component" value="Unassembled WGS sequence"/>
</dbReference>
<evidence type="ECO:0000259" key="6">
    <source>
        <dbReference type="PROSITE" id="PS50949"/>
    </source>
</evidence>
<dbReference type="CDD" id="cd07377">
    <property type="entry name" value="WHTH_GntR"/>
    <property type="match status" value="1"/>
</dbReference>
<dbReference type="InterPro" id="IPR000524">
    <property type="entry name" value="Tscrpt_reg_HTH_GntR"/>
</dbReference>
<dbReference type="Gene3D" id="3.90.1150.10">
    <property type="entry name" value="Aspartate Aminotransferase, domain 1"/>
    <property type="match status" value="1"/>
</dbReference>
<dbReference type="GO" id="GO:0008483">
    <property type="term" value="F:transaminase activity"/>
    <property type="evidence" value="ECO:0007669"/>
    <property type="project" value="UniProtKB-KW"/>
</dbReference>
<evidence type="ECO:0000313" key="7">
    <source>
        <dbReference type="EMBL" id="GAA2454738.1"/>
    </source>
</evidence>
<dbReference type="SMART" id="SM00345">
    <property type="entry name" value="HTH_GNTR"/>
    <property type="match status" value="1"/>
</dbReference>
<dbReference type="PANTHER" id="PTHR46577:SF2">
    <property type="entry name" value="TRANSCRIPTIONAL REGULATORY PROTEIN"/>
    <property type="match status" value="1"/>
</dbReference>
<dbReference type="RefSeq" id="WP_344326080.1">
    <property type="nucleotide sequence ID" value="NZ_BAAASZ010000030.1"/>
</dbReference>
<evidence type="ECO:0000313" key="8">
    <source>
        <dbReference type="Proteomes" id="UP001501638"/>
    </source>
</evidence>
<keyword evidence="8" id="KW-1185">Reference proteome</keyword>
<accession>A0ABP5XMR5</accession>
<feature type="domain" description="HTH gntR-type" evidence="6">
    <location>
        <begin position="3"/>
        <end position="70"/>
    </location>
</feature>
<dbReference type="PROSITE" id="PS50949">
    <property type="entry name" value="HTH_GNTR"/>
    <property type="match status" value="1"/>
</dbReference>
<reference evidence="8" key="1">
    <citation type="journal article" date="2019" name="Int. J. Syst. Evol. Microbiol.">
        <title>The Global Catalogue of Microorganisms (GCM) 10K type strain sequencing project: providing services to taxonomists for standard genome sequencing and annotation.</title>
        <authorList>
            <consortium name="The Broad Institute Genomics Platform"/>
            <consortium name="The Broad Institute Genome Sequencing Center for Infectious Disease"/>
            <person name="Wu L."/>
            <person name="Ma J."/>
        </authorList>
    </citation>
    <scope>NUCLEOTIDE SEQUENCE [LARGE SCALE GENOMIC DNA]</scope>
    <source>
        <strain evidence="8">JCM 6305</strain>
    </source>
</reference>
<keyword evidence="7" id="KW-0808">Transferase</keyword>
<dbReference type="SUPFAM" id="SSF46785">
    <property type="entry name" value="Winged helix' DNA-binding domain"/>
    <property type="match status" value="1"/>
</dbReference>
<keyword evidence="5" id="KW-0804">Transcription</keyword>
<organism evidence="7 8">
    <name type="scientific">Streptomyces macrosporus</name>
    <dbReference type="NCBI Taxonomy" id="44032"/>
    <lineage>
        <taxon>Bacteria</taxon>
        <taxon>Bacillati</taxon>
        <taxon>Actinomycetota</taxon>
        <taxon>Actinomycetes</taxon>
        <taxon>Kitasatosporales</taxon>
        <taxon>Streptomycetaceae</taxon>
        <taxon>Streptomyces</taxon>
    </lineage>
</organism>
<dbReference type="InterPro" id="IPR015422">
    <property type="entry name" value="PyrdxlP-dep_Trfase_small"/>
</dbReference>
<dbReference type="Pfam" id="PF00155">
    <property type="entry name" value="Aminotran_1_2"/>
    <property type="match status" value="1"/>
</dbReference>
<evidence type="ECO:0000256" key="1">
    <source>
        <dbReference type="ARBA" id="ARBA00005384"/>
    </source>
</evidence>
<dbReference type="InterPro" id="IPR051446">
    <property type="entry name" value="HTH_trans_reg/aminotransferase"/>
</dbReference>
<name>A0ABP5XMR5_9ACTN</name>
<dbReference type="CDD" id="cd00609">
    <property type="entry name" value="AAT_like"/>
    <property type="match status" value="1"/>
</dbReference>
<dbReference type="Pfam" id="PF00392">
    <property type="entry name" value="GntR"/>
    <property type="match status" value="1"/>
</dbReference>
<comment type="similarity">
    <text evidence="1">In the C-terminal section; belongs to the class-I pyridoxal-phosphate-dependent aminotransferase family.</text>
</comment>
<evidence type="ECO:0000256" key="3">
    <source>
        <dbReference type="ARBA" id="ARBA00023015"/>
    </source>
</evidence>
<dbReference type="InterPro" id="IPR036390">
    <property type="entry name" value="WH_DNA-bd_sf"/>
</dbReference>
<keyword evidence="4" id="KW-0238">DNA-binding</keyword>
<evidence type="ECO:0000256" key="2">
    <source>
        <dbReference type="ARBA" id="ARBA00022898"/>
    </source>
</evidence>
<evidence type="ECO:0000256" key="4">
    <source>
        <dbReference type="ARBA" id="ARBA00023125"/>
    </source>
</evidence>
<dbReference type="EMBL" id="BAAASZ010000030">
    <property type="protein sequence ID" value="GAA2454738.1"/>
    <property type="molecule type" value="Genomic_DNA"/>
</dbReference>
<dbReference type="PANTHER" id="PTHR46577">
    <property type="entry name" value="HTH-TYPE TRANSCRIPTIONAL REGULATORY PROTEIN GABR"/>
    <property type="match status" value="1"/>
</dbReference>
<dbReference type="InterPro" id="IPR004839">
    <property type="entry name" value="Aminotransferase_I/II_large"/>
</dbReference>